<dbReference type="Pfam" id="PF06429">
    <property type="entry name" value="Flg_bbr_C"/>
    <property type="match status" value="1"/>
</dbReference>
<dbReference type="RefSeq" id="WP_043357249.1">
    <property type="nucleotide sequence ID" value="NZ_CP003811.1"/>
</dbReference>
<keyword evidence="4 6" id="KW-0975">Bacterial flagellum</keyword>
<protein>
    <recommendedName>
        <fullName evidence="3 6">Flagellar basal-body rod protein FlgC</fullName>
    </recommendedName>
</protein>
<organism evidence="9 10">
    <name type="scientific">Methylobacterium oryzae CBMB20</name>
    <dbReference type="NCBI Taxonomy" id="693986"/>
    <lineage>
        <taxon>Bacteria</taxon>
        <taxon>Pseudomonadati</taxon>
        <taxon>Pseudomonadota</taxon>
        <taxon>Alphaproteobacteria</taxon>
        <taxon>Hyphomicrobiales</taxon>
        <taxon>Methylobacteriaceae</taxon>
        <taxon>Methylobacterium</taxon>
    </lineage>
</organism>
<dbReference type="eggNOG" id="COG1558">
    <property type="taxonomic scope" value="Bacteria"/>
</dbReference>
<comment type="subunit">
    <text evidence="5 6">The basal body constitutes a major portion of the flagellar organelle and consists of four rings (L,P,S, and M) mounted on a central rod. The rod consists of about 26 subunits of FlgG in the distal portion, and FlgB, FlgC and FlgF are thought to build up the proximal portion of the rod with about 6 subunits each.</text>
</comment>
<reference evidence="9 10" key="1">
    <citation type="journal article" date="2014" name="PLoS ONE">
        <title>Genome Information of Methylobacterium oryzae, a Plant-Probiotic Methylotroph in the Phyllosphere.</title>
        <authorList>
            <person name="Kwak M.J."/>
            <person name="Jeong H."/>
            <person name="Madhaiyan M."/>
            <person name="Lee Y."/>
            <person name="Sa T.M."/>
            <person name="Oh T.K."/>
            <person name="Kim J.F."/>
        </authorList>
    </citation>
    <scope>NUCLEOTIDE SEQUENCE [LARGE SCALE GENOMIC DNA]</scope>
    <source>
        <strain evidence="9 10">CBMB20</strain>
    </source>
</reference>
<comment type="similarity">
    <text evidence="2">Belongs to the flagella basal body rod proteins family.</text>
</comment>
<dbReference type="Pfam" id="PF00460">
    <property type="entry name" value="Flg_bb_rod"/>
    <property type="match status" value="1"/>
</dbReference>
<dbReference type="GeneID" id="96604404"/>
<dbReference type="GO" id="GO:0071978">
    <property type="term" value="P:bacterial-type flagellum-dependent swarming motility"/>
    <property type="evidence" value="ECO:0007669"/>
    <property type="project" value="TreeGrafter"/>
</dbReference>
<gene>
    <name evidence="9" type="ORF">MOC_2085</name>
</gene>
<dbReference type="Proteomes" id="UP000029492">
    <property type="component" value="Chromosome"/>
</dbReference>
<dbReference type="InterPro" id="IPR001444">
    <property type="entry name" value="Flag_bb_rod_N"/>
</dbReference>
<keyword evidence="10" id="KW-1185">Reference proteome</keyword>
<evidence type="ECO:0000313" key="10">
    <source>
        <dbReference type="Proteomes" id="UP000029492"/>
    </source>
</evidence>
<evidence type="ECO:0000256" key="6">
    <source>
        <dbReference type="RuleBase" id="RU362062"/>
    </source>
</evidence>
<dbReference type="InterPro" id="IPR010930">
    <property type="entry name" value="Flg_bb/hook_C_dom"/>
</dbReference>
<dbReference type="EMBL" id="CP003811">
    <property type="protein sequence ID" value="AIQ89840.1"/>
    <property type="molecule type" value="Genomic_DNA"/>
</dbReference>
<sequence length="138" mass="14885">MIDPLAASSRIAGSGMEAQSERMRVISENIANAQSTGLTAGADPYTRKTITFRTALDRASGTAAVAVRQVGQDTAPFRVEYDPGNPAADANGNVKLPNVNMLIEMADMREANRSYEANLQMIKQTRSMIASIIELLRP</sequence>
<keyword evidence="9" id="KW-0966">Cell projection</keyword>
<dbReference type="GO" id="GO:0030694">
    <property type="term" value="C:bacterial-type flagellum basal body, rod"/>
    <property type="evidence" value="ECO:0007669"/>
    <property type="project" value="UniProtKB-UniRule"/>
</dbReference>
<keyword evidence="9" id="KW-0969">Cilium</keyword>
<evidence type="ECO:0000256" key="4">
    <source>
        <dbReference type="ARBA" id="ARBA00023143"/>
    </source>
</evidence>
<feature type="domain" description="Flagellar basal body rod protein N-terminal" evidence="7">
    <location>
        <begin position="10"/>
        <end position="36"/>
    </location>
</feature>
<proteinExistence type="inferred from homology"/>
<evidence type="ECO:0000256" key="2">
    <source>
        <dbReference type="ARBA" id="ARBA00009677"/>
    </source>
</evidence>
<keyword evidence="9" id="KW-0282">Flagellum</keyword>
<dbReference type="HOGENOM" id="CLU_123272_2_0_5"/>
<evidence type="ECO:0000256" key="1">
    <source>
        <dbReference type="ARBA" id="ARBA00004117"/>
    </source>
</evidence>
<comment type="subcellular location">
    <subcellularLocation>
        <location evidence="1 6">Bacterial flagellum basal body</location>
    </subcellularLocation>
</comment>
<evidence type="ECO:0000259" key="8">
    <source>
        <dbReference type="Pfam" id="PF06429"/>
    </source>
</evidence>
<evidence type="ECO:0000259" key="7">
    <source>
        <dbReference type="Pfam" id="PF00460"/>
    </source>
</evidence>
<dbReference type="PANTHER" id="PTHR30435:SF2">
    <property type="entry name" value="FLAGELLAR BASAL-BODY ROD PROTEIN FLGC"/>
    <property type="match status" value="1"/>
</dbReference>
<dbReference type="InterPro" id="IPR006299">
    <property type="entry name" value="FlgC"/>
</dbReference>
<feature type="domain" description="Flagellar basal-body/hook protein C-terminal" evidence="8">
    <location>
        <begin position="91"/>
        <end position="135"/>
    </location>
</feature>
<evidence type="ECO:0000256" key="5">
    <source>
        <dbReference type="ARBA" id="ARBA00025933"/>
    </source>
</evidence>
<evidence type="ECO:0000313" key="9">
    <source>
        <dbReference type="EMBL" id="AIQ89840.1"/>
    </source>
</evidence>
<dbReference type="KEGG" id="mor:MOC_2085"/>
<evidence type="ECO:0000256" key="3">
    <source>
        <dbReference type="ARBA" id="ARBA00017941"/>
    </source>
</evidence>
<name>A0A089NTI8_9HYPH</name>
<accession>A0A089NTI8</accession>
<dbReference type="AlphaFoldDB" id="A0A089NTI8"/>
<dbReference type="NCBIfam" id="TIGR01395">
    <property type="entry name" value="FlgC"/>
    <property type="match status" value="1"/>
</dbReference>
<dbReference type="STRING" id="693986.MOC_2085"/>
<dbReference type="PANTHER" id="PTHR30435">
    <property type="entry name" value="FLAGELLAR PROTEIN"/>
    <property type="match status" value="1"/>
</dbReference>